<dbReference type="InterPro" id="IPR015860">
    <property type="entry name" value="ABC_transpr_TagH-like"/>
</dbReference>
<dbReference type="InterPro" id="IPR003439">
    <property type="entry name" value="ABC_transporter-like_ATP-bd"/>
</dbReference>
<keyword evidence="2" id="KW-0813">Transport</keyword>
<gene>
    <name evidence="6" type="ORF">KXJ69_06415</name>
</gene>
<evidence type="ECO:0000256" key="3">
    <source>
        <dbReference type="ARBA" id="ARBA00022741"/>
    </source>
</evidence>
<dbReference type="SMART" id="SM00382">
    <property type="entry name" value="AAA"/>
    <property type="match status" value="1"/>
</dbReference>
<accession>A0A9X1FP09</accession>
<dbReference type="PROSITE" id="PS50893">
    <property type="entry name" value="ABC_TRANSPORTER_2"/>
    <property type="match status" value="1"/>
</dbReference>
<keyword evidence="7" id="KW-1185">Reference proteome</keyword>
<dbReference type="InterPro" id="IPR003593">
    <property type="entry name" value="AAA+_ATPase"/>
</dbReference>
<proteinExistence type="inferred from homology"/>
<evidence type="ECO:0000259" key="5">
    <source>
        <dbReference type="PROSITE" id="PS50893"/>
    </source>
</evidence>
<dbReference type="GO" id="GO:0140359">
    <property type="term" value="F:ABC-type transporter activity"/>
    <property type="evidence" value="ECO:0007669"/>
    <property type="project" value="InterPro"/>
</dbReference>
<keyword evidence="4 6" id="KW-0067">ATP-binding</keyword>
<dbReference type="AlphaFoldDB" id="A0A9X1FP09"/>
<evidence type="ECO:0000313" key="6">
    <source>
        <dbReference type="EMBL" id="MBW2937733.1"/>
    </source>
</evidence>
<evidence type="ECO:0000256" key="2">
    <source>
        <dbReference type="ARBA" id="ARBA00022448"/>
    </source>
</evidence>
<name>A0A9X1FP09_9FLAO</name>
<dbReference type="PANTHER" id="PTHR46743">
    <property type="entry name" value="TEICHOIC ACIDS EXPORT ATP-BINDING PROTEIN TAGH"/>
    <property type="match status" value="1"/>
</dbReference>
<protein>
    <submittedName>
        <fullName evidence="6">ATP-binding cassette domain-containing protein</fullName>
    </submittedName>
</protein>
<dbReference type="RefSeq" id="WP_219052147.1">
    <property type="nucleotide sequence ID" value="NZ_JAHWDP010000002.1"/>
</dbReference>
<evidence type="ECO:0000256" key="1">
    <source>
        <dbReference type="ARBA" id="ARBA00005417"/>
    </source>
</evidence>
<dbReference type="GO" id="GO:0016020">
    <property type="term" value="C:membrane"/>
    <property type="evidence" value="ECO:0007669"/>
    <property type="project" value="InterPro"/>
</dbReference>
<dbReference type="PANTHER" id="PTHR46743:SF2">
    <property type="entry name" value="TEICHOIC ACIDS EXPORT ATP-BINDING PROTEIN TAGH"/>
    <property type="match status" value="1"/>
</dbReference>
<dbReference type="CDD" id="cd03220">
    <property type="entry name" value="ABC_KpsT_Wzt"/>
    <property type="match status" value="1"/>
</dbReference>
<dbReference type="EMBL" id="JAHWDP010000002">
    <property type="protein sequence ID" value="MBW2937733.1"/>
    <property type="molecule type" value="Genomic_DNA"/>
</dbReference>
<evidence type="ECO:0000256" key="4">
    <source>
        <dbReference type="ARBA" id="ARBA00022840"/>
    </source>
</evidence>
<keyword evidence="3" id="KW-0547">Nucleotide-binding</keyword>
<comment type="caution">
    <text evidence="6">The sequence shown here is derived from an EMBL/GenBank/DDBJ whole genome shotgun (WGS) entry which is preliminary data.</text>
</comment>
<reference evidence="6" key="1">
    <citation type="submission" date="2021-07" db="EMBL/GenBank/DDBJ databases">
        <title>Aureisphaera sp. CAU 1614 isolated from sea sediment.</title>
        <authorList>
            <person name="Kim W."/>
        </authorList>
    </citation>
    <scope>NUCLEOTIDE SEQUENCE</scope>
    <source>
        <strain evidence="6">CAU 1614</strain>
    </source>
</reference>
<dbReference type="Pfam" id="PF00005">
    <property type="entry name" value="ABC_tran"/>
    <property type="match status" value="1"/>
</dbReference>
<dbReference type="GO" id="GO:0016887">
    <property type="term" value="F:ATP hydrolysis activity"/>
    <property type="evidence" value="ECO:0007669"/>
    <property type="project" value="InterPro"/>
</dbReference>
<comment type="similarity">
    <text evidence="1">Belongs to the ABC transporter superfamily.</text>
</comment>
<dbReference type="GO" id="GO:0005524">
    <property type="term" value="F:ATP binding"/>
    <property type="evidence" value="ECO:0007669"/>
    <property type="project" value="UniProtKB-KW"/>
</dbReference>
<organism evidence="6 7">
    <name type="scientific">Halomarinibacterium sedimenti</name>
    <dbReference type="NCBI Taxonomy" id="2857106"/>
    <lineage>
        <taxon>Bacteria</taxon>
        <taxon>Pseudomonadati</taxon>
        <taxon>Bacteroidota</taxon>
        <taxon>Flavobacteriia</taxon>
        <taxon>Flavobacteriales</taxon>
        <taxon>Flavobacteriaceae</taxon>
        <taxon>Halomarinibacterium</taxon>
    </lineage>
</organism>
<evidence type="ECO:0000313" key="7">
    <source>
        <dbReference type="Proteomes" id="UP001138686"/>
    </source>
</evidence>
<sequence>MAKPILLVENISKQYRLGYVGTRTLAHDANRWWHRIRGKDDPYLTIGSANDRSAKATEEYVWALKNISFEVQEGEVLGIIGKNGAGKSTLLKILSRVTGPTIGSIKSRGRIASLLEVGTGFNPELTGRENIYLNGTILGMTKKEVDAKIDEIIEFSGCEMYIDTPTKRYSSGMTVRLAFAVAAHLEPEILVIDEVLAVGDAEFQKKAIGKMQDISKGQGRTVLFVSHNMASVQTLCTRAIVLKNGEISFNGPVEDAITYYLKDENDSFGENVLEFEKGNHPTKENITLIRASIGKRGHKLTKPIKIDDEIEMFCEVETNDITRNIHVGFQFLDASGNILFMSQTRNANRQDLDFRKPGRLIFKGVIPEKLLNEGEFTINIYVVENTTALIEYMDALKILVAPMSKKIGERLGKSKGVFKTDFPWTVEAKSLNKESN</sequence>
<dbReference type="InterPro" id="IPR050683">
    <property type="entry name" value="Bact_Polysacc_Export_ATP-bd"/>
</dbReference>
<dbReference type="Proteomes" id="UP001138686">
    <property type="component" value="Unassembled WGS sequence"/>
</dbReference>
<feature type="domain" description="ABC transporter" evidence="5">
    <location>
        <begin position="49"/>
        <end position="269"/>
    </location>
</feature>